<dbReference type="AlphaFoldDB" id="B4D2C7"/>
<keyword evidence="3" id="KW-1185">Reference proteome</keyword>
<dbReference type="InterPro" id="IPR004017">
    <property type="entry name" value="Cys_rich_dom"/>
</dbReference>
<feature type="domain" description="Cysteine-rich" evidence="1">
    <location>
        <begin position="10"/>
        <end position="95"/>
    </location>
</feature>
<dbReference type="Proteomes" id="UP000005824">
    <property type="component" value="Unassembled WGS sequence"/>
</dbReference>
<dbReference type="PANTHER" id="PTHR30296">
    <property type="entry name" value="UNCHARACTERIZED PROTEIN YKGE"/>
    <property type="match status" value="1"/>
</dbReference>
<dbReference type="PANTHER" id="PTHR30296:SF0">
    <property type="entry name" value="LACTATE UTILIZATION PROTEIN A"/>
    <property type="match status" value="1"/>
</dbReference>
<dbReference type="RefSeq" id="WP_006980377.1">
    <property type="nucleotide sequence ID" value="NZ_ABVL01000008.1"/>
</dbReference>
<dbReference type="eggNOG" id="COG0247">
    <property type="taxonomic scope" value="Bacteria"/>
</dbReference>
<accession>B4D2C7</accession>
<dbReference type="GO" id="GO:0005829">
    <property type="term" value="C:cytosol"/>
    <property type="evidence" value="ECO:0007669"/>
    <property type="project" value="TreeGrafter"/>
</dbReference>
<name>B4D2C7_9BACT</name>
<dbReference type="Pfam" id="PF02754">
    <property type="entry name" value="CCG"/>
    <property type="match status" value="1"/>
</dbReference>
<evidence type="ECO:0000259" key="1">
    <source>
        <dbReference type="Pfam" id="PF02754"/>
    </source>
</evidence>
<evidence type="ECO:0000313" key="2">
    <source>
        <dbReference type="EMBL" id="EDY19367.1"/>
    </source>
</evidence>
<organism evidence="2 3">
    <name type="scientific">Chthoniobacter flavus Ellin428</name>
    <dbReference type="NCBI Taxonomy" id="497964"/>
    <lineage>
        <taxon>Bacteria</taxon>
        <taxon>Pseudomonadati</taxon>
        <taxon>Verrucomicrobiota</taxon>
        <taxon>Spartobacteria</taxon>
        <taxon>Chthoniobacterales</taxon>
        <taxon>Chthoniobacteraceae</taxon>
        <taxon>Chthoniobacter</taxon>
    </lineage>
</organism>
<dbReference type="InParanoid" id="B4D2C7"/>
<gene>
    <name evidence="2" type="ORF">CfE428DRAFT_3052</name>
</gene>
<comment type="caution">
    <text evidence="2">The sequence shown here is derived from an EMBL/GenBank/DDBJ whole genome shotgun (WGS) entry which is preliminary data.</text>
</comment>
<protein>
    <recommendedName>
        <fullName evidence="1">Cysteine-rich domain-containing protein</fullName>
    </recommendedName>
</protein>
<evidence type="ECO:0000313" key="3">
    <source>
        <dbReference type="Proteomes" id="UP000005824"/>
    </source>
</evidence>
<proteinExistence type="predicted"/>
<dbReference type="GO" id="GO:0016491">
    <property type="term" value="F:oxidoreductase activity"/>
    <property type="evidence" value="ECO:0007669"/>
    <property type="project" value="UniProtKB-ARBA"/>
</dbReference>
<sequence>MWARALKEKVTFHDGCHGLRELGTKEAPRELLRAVKGLELVEMGEAESCCGFGGMFAVKYPQISTAMAEVKCNSIVETGVDYVVSNDSSCLMQIQGYLSRHSPRVVKSLHLAEVLAQQ</sequence>
<dbReference type="STRING" id="497964.CfE428DRAFT_3052"/>
<reference evidence="2 3" key="1">
    <citation type="journal article" date="2011" name="J. Bacteriol.">
        <title>Genome sequence of Chthoniobacter flavus Ellin428, an aerobic heterotrophic soil bacterium.</title>
        <authorList>
            <person name="Kant R."/>
            <person name="van Passel M.W."/>
            <person name="Palva A."/>
            <person name="Lucas S."/>
            <person name="Lapidus A."/>
            <person name="Glavina Del Rio T."/>
            <person name="Dalin E."/>
            <person name="Tice H."/>
            <person name="Bruce D."/>
            <person name="Goodwin L."/>
            <person name="Pitluck S."/>
            <person name="Larimer F.W."/>
            <person name="Land M.L."/>
            <person name="Hauser L."/>
            <person name="Sangwan P."/>
            <person name="de Vos W.M."/>
            <person name="Janssen P.H."/>
            <person name="Smidt H."/>
        </authorList>
    </citation>
    <scope>NUCLEOTIDE SEQUENCE [LARGE SCALE GENOMIC DNA]</scope>
    <source>
        <strain evidence="2 3">Ellin428</strain>
    </source>
</reference>
<dbReference type="EMBL" id="ABVL01000008">
    <property type="protein sequence ID" value="EDY19367.1"/>
    <property type="molecule type" value="Genomic_DNA"/>
</dbReference>